<evidence type="ECO:0000313" key="3">
    <source>
        <dbReference type="EMBL" id="QDT10466.1"/>
    </source>
</evidence>
<evidence type="ECO:0000313" key="4">
    <source>
        <dbReference type="Proteomes" id="UP000319817"/>
    </source>
</evidence>
<feature type="chain" id="PRO_5021722413" description="TIGR03009 domain-containing protein" evidence="2">
    <location>
        <begin position="25"/>
        <end position="354"/>
    </location>
</feature>
<name>A0A517NTL0_9BACT</name>
<evidence type="ECO:0000256" key="2">
    <source>
        <dbReference type="SAM" id="SignalP"/>
    </source>
</evidence>
<organism evidence="3 4">
    <name type="scientific">Stieleria marina</name>
    <dbReference type="NCBI Taxonomy" id="1930275"/>
    <lineage>
        <taxon>Bacteria</taxon>
        <taxon>Pseudomonadati</taxon>
        <taxon>Planctomycetota</taxon>
        <taxon>Planctomycetia</taxon>
        <taxon>Pirellulales</taxon>
        <taxon>Pirellulaceae</taxon>
        <taxon>Stieleria</taxon>
    </lineage>
</organism>
<keyword evidence="2" id="KW-0732">Signal</keyword>
<accession>A0A517NTL0</accession>
<feature type="region of interest" description="Disordered" evidence="1">
    <location>
        <begin position="330"/>
        <end position="354"/>
    </location>
</feature>
<dbReference type="NCBIfam" id="TIGR03009">
    <property type="entry name" value="plancto_dom_2"/>
    <property type="match status" value="1"/>
</dbReference>
<keyword evidence="4" id="KW-1185">Reference proteome</keyword>
<feature type="compositionally biased region" description="Low complexity" evidence="1">
    <location>
        <begin position="55"/>
        <end position="73"/>
    </location>
</feature>
<dbReference type="Proteomes" id="UP000319817">
    <property type="component" value="Chromosome"/>
</dbReference>
<evidence type="ECO:0008006" key="5">
    <source>
        <dbReference type="Google" id="ProtNLM"/>
    </source>
</evidence>
<dbReference type="EMBL" id="CP036526">
    <property type="protein sequence ID" value="QDT10466.1"/>
    <property type="molecule type" value="Genomic_DNA"/>
</dbReference>
<protein>
    <recommendedName>
        <fullName evidence="5">TIGR03009 domain-containing protein</fullName>
    </recommendedName>
</protein>
<sequence length="354" mass="38789" precursor="true">MRRISLLVSAMAFCIGSNASLSNAQTANQRTANQPTAGRSIAVQPAATVAARQVAQPQPGANAQAGNPQAPNADATVADPNARPFKALTAAEQTRLDAMLKAWEQQSKGTKTMSCKFQKWHFDLLAAPAGIHATKSTGVIKYAAPDKGMFKEETIVFYEGMKQGAPQFAAQPGKVGDYWVCNGAEVIEFDGNEKKCTISTLPPGMKGQDIFNSPLPFVFNLDAQKIQSRYWVREVKAPKPGIYLIEAWPKFQADRSQYKMVQIALDDKKFLPTALIMYAPNFNAQNAPMWDHYEFENVGRNAITAGMKQFFNNFIPQRPPSDWQVVREKLPVAGQPNGAPARQAAAADERPATR</sequence>
<evidence type="ECO:0000256" key="1">
    <source>
        <dbReference type="SAM" id="MobiDB-lite"/>
    </source>
</evidence>
<dbReference type="AlphaFoldDB" id="A0A517NTL0"/>
<dbReference type="Gene3D" id="2.50.20.10">
    <property type="entry name" value="Lipoprotein localisation LolA/LolB/LppX"/>
    <property type="match status" value="1"/>
</dbReference>
<feature type="signal peptide" evidence="2">
    <location>
        <begin position="1"/>
        <end position="24"/>
    </location>
</feature>
<reference evidence="3 4" key="1">
    <citation type="submission" date="2019-02" db="EMBL/GenBank/DDBJ databases">
        <title>Deep-cultivation of Planctomycetes and their phenomic and genomic characterization uncovers novel biology.</title>
        <authorList>
            <person name="Wiegand S."/>
            <person name="Jogler M."/>
            <person name="Boedeker C."/>
            <person name="Pinto D."/>
            <person name="Vollmers J."/>
            <person name="Rivas-Marin E."/>
            <person name="Kohn T."/>
            <person name="Peeters S.H."/>
            <person name="Heuer A."/>
            <person name="Rast P."/>
            <person name="Oberbeckmann S."/>
            <person name="Bunk B."/>
            <person name="Jeske O."/>
            <person name="Meyerdierks A."/>
            <person name="Storesund J.E."/>
            <person name="Kallscheuer N."/>
            <person name="Luecker S."/>
            <person name="Lage O.M."/>
            <person name="Pohl T."/>
            <person name="Merkel B.J."/>
            <person name="Hornburger P."/>
            <person name="Mueller R.-W."/>
            <person name="Bruemmer F."/>
            <person name="Labrenz M."/>
            <person name="Spormann A.M."/>
            <person name="Op den Camp H."/>
            <person name="Overmann J."/>
            <person name="Amann R."/>
            <person name="Jetten M.S.M."/>
            <person name="Mascher T."/>
            <person name="Medema M.H."/>
            <person name="Devos D.P."/>
            <person name="Kaster A.-K."/>
            <person name="Ovreas L."/>
            <person name="Rohde M."/>
            <person name="Galperin M.Y."/>
            <person name="Jogler C."/>
        </authorList>
    </citation>
    <scope>NUCLEOTIDE SEQUENCE [LARGE SCALE GENOMIC DNA]</scope>
    <source>
        <strain evidence="3 4">K23_9</strain>
    </source>
</reference>
<gene>
    <name evidence="3" type="ORF">K239x_24230</name>
</gene>
<feature type="compositionally biased region" description="Low complexity" evidence="1">
    <location>
        <begin position="333"/>
        <end position="346"/>
    </location>
</feature>
<dbReference type="InterPro" id="IPR017461">
    <property type="entry name" value="CHP03009_planctomycetes"/>
</dbReference>
<proteinExistence type="predicted"/>
<feature type="region of interest" description="Disordered" evidence="1">
    <location>
        <begin position="51"/>
        <end position="79"/>
    </location>
</feature>